<evidence type="ECO:0000256" key="7">
    <source>
        <dbReference type="ARBA" id="ARBA00022989"/>
    </source>
</evidence>
<evidence type="ECO:0000256" key="4">
    <source>
        <dbReference type="ARBA" id="ARBA00022692"/>
    </source>
</evidence>
<feature type="transmembrane region" description="Helical" evidence="17">
    <location>
        <begin position="23"/>
        <end position="46"/>
    </location>
</feature>
<keyword evidence="7 17" id="KW-1133">Transmembrane helix</keyword>
<reference evidence="18" key="1">
    <citation type="submission" date="2020-10" db="EMBL/GenBank/DDBJ databases">
        <authorList>
            <person name="Castelo-Branco R."/>
            <person name="Eusebio N."/>
            <person name="Adriana R."/>
            <person name="Vieira A."/>
            <person name="Brugerolle De Fraissinette N."/>
            <person name="Rezende De Castro R."/>
            <person name="Schneider M.P."/>
            <person name="Vasconcelos V."/>
            <person name="Leao P.N."/>
        </authorList>
    </citation>
    <scope>NUCLEOTIDE SEQUENCE</scope>
    <source>
        <strain evidence="18">LEGE 11480</strain>
    </source>
</reference>
<keyword evidence="3" id="KW-0808">Transferase</keyword>
<dbReference type="Proteomes" id="UP000625316">
    <property type="component" value="Unassembled WGS sequence"/>
</dbReference>
<proteinExistence type="inferred from homology"/>
<evidence type="ECO:0000256" key="12">
    <source>
        <dbReference type="ARBA" id="ARBA00041185"/>
    </source>
</evidence>
<evidence type="ECO:0000256" key="8">
    <source>
        <dbReference type="ARBA" id="ARBA00023136"/>
    </source>
</evidence>
<evidence type="ECO:0000256" key="10">
    <source>
        <dbReference type="ARBA" id="ARBA00033270"/>
    </source>
</evidence>
<dbReference type="InterPro" id="IPR018365">
    <property type="entry name" value="Cell_cycle_FtsW-rel_CS"/>
</dbReference>
<comment type="subcellular location">
    <subcellularLocation>
        <location evidence="1">Membrane</location>
        <topology evidence="1">Multi-pass membrane protein</topology>
    </subcellularLocation>
</comment>
<feature type="transmembrane region" description="Helical" evidence="17">
    <location>
        <begin position="150"/>
        <end position="169"/>
    </location>
</feature>
<keyword evidence="19" id="KW-1185">Reference proteome</keyword>
<dbReference type="GO" id="GO:0032153">
    <property type="term" value="C:cell division site"/>
    <property type="evidence" value="ECO:0007669"/>
    <property type="project" value="TreeGrafter"/>
</dbReference>
<dbReference type="GO" id="GO:0008955">
    <property type="term" value="F:peptidoglycan glycosyltransferase activity"/>
    <property type="evidence" value="ECO:0007669"/>
    <property type="project" value="UniProtKB-EC"/>
</dbReference>
<feature type="transmembrane region" description="Helical" evidence="17">
    <location>
        <begin position="58"/>
        <end position="76"/>
    </location>
</feature>
<keyword evidence="8 17" id="KW-0472">Membrane</keyword>
<evidence type="ECO:0000313" key="19">
    <source>
        <dbReference type="Proteomes" id="UP000625316"/>
    </source>
</evidence>
<feature type="transmembrane region" description="Helical" evidence="17">
    <location>
        <begin position="176"/>
        <end position="196"/>
    </location>
</feature>
<dbReference type="GO" id="GO:0015648">
    <property type="term" value="F:lipid-linked peptidoglycan transporter activity"/>
    <property type="evidence" value="ECO:0007669"/>
    <property type="project" value="TreeGrafter"/>
</dbReference>
<comment type="catalytic activity">
    <reaction evidence="15">
        <text>[GlcNAc-(1-&gt;4)-Mur2Ac(oyl-L-Ala-gamma-D-Glu-L-Lys-D-Ala-D-Ala)](n)-di-trans,octa-cis-undecaprenyl diphosphate + beta-D-GlcNAc-(1-&gt;4)-Mur2Ac(oyl-L-Ala-gamma-D-Glu-L-Lys-D-Ala-D-Ala)-di-trans,octa-cis-undecaprenyl diphosphate = [GlcNAc-(1-&gt;4)-Mur2Ac(oyl-L-Ala-gamma-D-Glu-L-Lys-D-Ala-D-Ala)](n+1)-di-trans,octa-cis-undecaprenyl diphosphate + di-trans,octa-cis-undecaprenyl diphosphate + H(+)</text>
        <dbReference type="Rhea" id="RHEA:23708"/>
        <dbReference type="Rhea" id="RHEA-COMP:9602"/>
        <dbReference type="Rhea" id="RHEA-COMP:9603"/>
        <dbReference type="ChEBI" id="CHEBI:15378"/>
        <dbReference type="ChEBI" id="CHEBI:58405"/>
        <dbReference type="ChEBI" id="CHEBI:60033"/>
        <dbReference type="ChEBI" id="CHEBI:78435"/>
        <dbReference type="EC" id="2.4.99.28"/>
    </reaction>
</comment>
<dbReference type="EMBL" id="JADEXQ010000052">
    <property type="protein sequence ID" value="MBE9031092.1"/>
    <property type="molecule type" value="Genomic_DNA"/>
</dbReference>
<sequence>MKLNQFIPFFDTTARDWSTEARFLRWLTFVWLMLGFMVMCSASFPAGIQEFNNGWHYPIRQTINLVIGMVFFNIIVHSPLKRMLNIAHWGVLIFLALIFATRLPGVGTSVNGAARWIPIGPFLLQPSEFIKPFLVLQSARIFGQWDNLTWRTRLTWLGIFCVVLFAILLQPNLSTTALCGITIWLIALAAGLPMYYMSMTAGGGLLLATISITFREYQRKRVMSFLNPWNDAQGDGYQLTQSLMAVGSGKLLGSGFGQSQQKMGFLPIQYTDFIYAIFAEEFGLIGGIFLLTLMIAYASLALWISTKAKTNIYRLIAIGIMVLIVGQAMLNIGVATGALPTTGLPFPMWSYGGSSLWSSLISAAILIRVARENTEAEIVDMGDRSPRRQRVLDFPGRKARRR</sequence>
<evidence type="ECO:0000256" key="16">
    <source>
        <dbReference type="ARBA" id="ARBA00049966"/>
    </source>
</evidence>
<comment type="caution">
    <text evidence="18">The sequence shown here is derived from an EMBL/GenBank/DDBJ whole genome shotgun (WGS) entry which is preliminary data.</text>
</comment>
<dbReference type="GO" id="GO:0009252">
    <property type="term" value="P:peptidoglycan biosynthetic process"/>
    <property type="evidence" value="ECO:0007669"/>
    <property type="project" value="UniProtKB-KW"/>
</dbReference>
<protein>
    <recommendedName>
        <fullName evidence="12">Probable peptidoglycan glycosyltransferase FtsW</fullName>
        <ecNumber evidence="14">2.4.99.28</ecNumber>
    </recommendedName>
    <alternativeName>
        <fullName evidence="13">Cell division protein FtsW</fullName>
    </alternativeName>
    <alternativeName>
        <fullName evidence="10">Cell wall polymerase</fullName>
    </alternativeName>
    <alternativeName>
        <fullName evidence="9">Peptidoglycan polymerase</fullName>
    </alternativeName>
</protein>
<organism evidence="18 19">
    <name type="scientific">Romeriopsis navalis LEGE 11480</name>
    <dbReference type="NCBI Taxonomy" id="2777977"/>
    <lineage>
        <taxon>Bacteria</taxon>
        <taxon>Bacillati</taxon>
        <taxon>Cyanobacteriota</taxon>
        <taxon>Cyanophyceae</taxon>
        <taxon>Leptolyngbyales</taxon>
        <taxon>Leptolyngbyaceae</taxon>
        <taxon>Romeriopsis</taxon>
        <taxon>Romeriopsis navalis</taxon>
    </lineage>
</organism>
<evidence type="ECO:0000256" key="1">
    <source>
        <dbReference type="ARBA" id="ARBA00004141"/>
    </source>
</evidence>
<name>A0A928VNY3_9CYAN</name>
<evidence type="ECO:0000256" key="2">
    <source>
        <dbReference type="ARBA" id="ARBA00022676"/>
    </source>
</evidence>
<comment type="similarity">
    <text evidence="11">Belongs to the SEDS family. FtsW subfamily.</text>
</comment>
<dbReference type="GO" id="GO:0051301">
    <property type="term" value="P:cell division"/>
    <property type="evidence" value="ECO:0007669"/>
    <property type="project" value="InterPro"/>
</dbReference>
<dbReference type="EC" id="2.4.99.28" evidence="14"/>
<dbReference type="RefSeq" id="WP_264325921.1">
    <property type="nucleotide sequence ID" value="NZ_JADEXQ010000052.1"/>
</dbReference>
<dbReference type="InterPro" id="IPR001182">
    <property type="entry name" value="FtsW/RodA"/>
</dbReference>
<evidence type="ECO:0000256" key="11">
    <source>
        <dbReference type="ARBA" id="ARBA00038053"/>
    </source>
</evidence>
<feature type="transmembrane region" description="Helical" evidence="17">
    <location>
        <begin position="348"/>
        <end position="367"/>
    </location>
</feature>
<evidence type="ECO:0000256" key="5">
    <source>
        <dbReference type="ARBA" id="ARBA00022960"/>
    </source>
</evidence>
<evidence type="ECO:0000256" key="6">
    <source>
        <dbReference type="ARBA" id="ARBA00022984"/>
    </source>
</evidence>
<evidence type="ECO:0000256" key="13">
    <source>
        <dbReference type="ARBA" id="ARBA00041418"/>
    </source>
</evidence>
<comment type="function">
    <text evidence="16">Peptidoglycan polymerase that is essential for cell division.</text>
</comment>
<keyword evidence="4 17" id="KW-0812">Transmembrane</keyword>
<gene>
    <name evidence="18" type="ORF">IQ266_15260</name>
</gene>
<evidence type="ECO:0000313" key="18">
    <source>
        <dbReference type="EMBL" id="MBE9031092.1"/>
    </source>
</evidence>
<dbReference type="PANTHER" id="PTHR30474">
    <property type="entry name" value="CELL CYCLE PROTEIN"/>
    <property type="match status" value="1"/>
</dbReference>
<dbReference type="Pfam" id="PF01098">
    <property type="entry name" value="FTSW_RODA_SPOVE"/>
    <property type="match status" value="1"/>
</dbReference>
<evidence type="ECO:0000256" key="17">
    <source>
        <dbReference type="SAM" id="Phobius"/>
    </source>
</evidence>
<dbReference type="AlphaFoldDB" id="A0A928VNY3"/>
<evidence type="ECO:0000256" key="14">
    <source>
        <dbReference type="ARBA" id="ARBA00044770"/>
    </source>
</evidence>
<evidence type="ECO:0000256" key="15">
    <source>
        <dbReference type="ARBA" id="ARBA00049902"/>
    </source>
</evidence>
<dbReference type="GO" id="GO:0008360">
    <property type="term" value="P:regulation of cell shape"/>
    <property type="evidence" value="ECO:0007669"/>
    <property type="project" value="UniProtKB-KW"/>
</dbReference>
<dbReference type="PANTHER" id="PTHR30474:SF2">
    <property type="entry name" value="PEPTIDOGLYCAN GLYCOSYLTRANSFERASE FTSW-RELATED"/>
    <property type="match status" value="1"/>
</dbReference>
<feature type="transmembrane region" description="Helical" evidence="17">
    <location>
        <begin position="83"/>
        <end position="101"/>
    </location>
</feature>
<dbReference type="PROSITE" id="PS00428">
    <property type="entry name" value="FTSW_RODA_SPOVE"/>
    <property type="match status" value="1"/>
</dbReference>
<keyword evidence="2" id="KW-0328">Glycosyltransferase</keyword>
<feature type="transmembrane region" description="Helical" evidence="17">
    <location>
        <begin position="282"/>
        <end position="303"/>
    </location>
</feature>
<keyword evidence="5" id="KW-0133">Cell shape</keyword>
<feature type="transmembrane region" description="Helical" evidence="17">
    <location>
        <begin position="315"/>
        <end position="336"/>
    </location>
</feature>
<evidence type="ECO:0000256" key="3">
    <source>
        <dbReference type="ARBA" id="ARBA00022679"/>
    </source>
</evidence>
<dbReference type="GO" id="GO:0005886">
    <property type="term" value="C:plasma membrane"/>
    <property type="evidence" value="ECO:0007669"/>
    <property type="project" value="TreeGrafter"/>
</dbReference>
<keyword evidence="6" id="KW-0573">Peptidoglycan synthesis</keyword>
<accession>A0A928VNY3</accession>
<evidence type="ECO:0000256" key="9">
    <source>
        <dbReference type="ARBA" id="ARBA00032370"/>
    </source>
</evidence>